<dbReference type="Gene3D" id="3.30.200.20">
    <property type="entry name" value="Phosphorylase Kinase, domain 1"/>
    <property type="match status" value="1"/>
</dbReference>
<reference evidence="4 5" key="1">
    <citation type="submission" date="2021-06" db="EMBL/GenBank/DDBJ databases">
        <authorList>
            <person name="Palmer J.M."/>
        </authorList>
    </citation>
    <scope>NUCLEOTIDE SEQUENCE [LARGE SCALE GENOMIC DNA]</scope>
    <source>
        <strain evidence="5">if_2019</strain>
        <tissue evidence="4">Muscle</tissue>
    </source>
</reference>
<keyword evidence="1" id="KW-0547">Nucleotide-binding</keyword>
<organism evidence="4 5">
    <name type="scientific">Ilyodon furcidens</name>
    <name type="common">goldbreast splitfin</name>
    <dbReference type="NCBI Taxonomy" id="33524"/>
    <lineage>
        <taxon>Eukaryota</taxon>
        <taxon>Metazoa</taxon>
        <taxon>Chordata</taxon>
        <taxon>Craniata</taxon>
        <taxon>Vertebrata</taxon>
        <taxon>Euteleostomi</taxon>
        <taxon>Actinopterygii</taxon>
        <taxon>Neopterygii</taxon>
        <taxon>Teleostei</taxon>
        <taxon>Neoteleostei</taxon>
        <taxon>Acanthomorphata</taxon>
        <taxon>Ovalentaria</taxon>
        <taxon>Atherinomorphae</taxon>
        <taxon>Cyprinodontiformes</taxon>
        <taxon>Goodeidae</taxon>
        <taxon>Ilyodon</taxon>
    </lineage>
</organism>
<dbReference type="InterPro" id="IPR000719">
    <property type="entry name" value="Prot_kinase_dom"/>
</dbReference>
<dbReference type="InterPro" id="IPR050117">
    <property type="entry name" value="MAPK"/>
</dbReference>
<dbReference type="PROSITE" id="PS50011">
    <property type="entry name" value="PROTEIN_KINASE_DOM"/>
    <property type="match status" value="1"/>
</dbReference>
<name>A0ABV0UP93_9TELE</name>
<keyword evidence="5" id="KW-1185">Reference proteome</keyword>
<evidence type="ECO:0000256" key="2">
    <source>
        <dbReference type="ARBA" id="ARBA00022840"/>
    </source>
</evidence>
<proteinExistence type="predicted"/>
<evidence type="ECO:0000313" key="5">
    <source>
        <dbReference type="Proteomes" id="UP001482620"/>
    </source>
</evidence>
<dbReference type="Proteomes" id="UP001482620">
    <property type="component" value="Unassembled WGS sequence"/>
</dbReference>
<sequence>MREIRKSCFETKLPYESASNVANNWTRIKKKFYSWDECLNLREVKSLKKLNHANVVKLKEVIRENDHLYFVFEYMRENLYQLMNERVFPSGFKTRELALHGPGAGQDCRF</sequence>
<accession>A0ABV0UP93</accession>
<dbReference type="PANTHER" id="PTHR24055">
    <property type="entry name" value="MITOGEN-ACTIVATED PROTEIN KINASE"/>
    <property type="match status" value="1"/>
</dbReference>
<feature type="domain" description="Protein kinase" evidence="3">
    <location>
        <begin position="1"/>
        <end position="110"/>
    </location>
</feature>
<evidence type="ECO:0000256" key="1">
    <source>
        <dbReference type="ARBA" id="ARBA00022741"/>
    </source>
</evidence>
<protein>
    <recommendedName>
        <fullName evidence="3">Protein kinase domain-containing protein</fullName>
    </recommendedName>
</protein>
<dbReference type="InterPro" id="IPR011009">
    <property type="entry name" value="Kinase-like_dom_sf"/>
</dbReference>
<dbReference type="SUPFAM" id="SSF56112">
    <property type="entry name" value="Protein kinase-like (PK-like)"/>
    <property type="match status" value="1"/>
</dbReference>
<dbReference type="Pfam" id="PF00069">
    <property type="entry name" value="Pkinase"/>
    <property type="match status" value="1"/>
</dbReference>
<gene>
    <name evidence="4" type="ORF">ILYODFUR_030742</name>
</gene>
<comment type="caution">
    <text evidence="4">The sequence shown here is derived from an EMBL/GenBank/DDBJ whole genome shotgun (WGS) entry which is preliminary data.</text>
</comment>
<evidence type="ECO:0000313" key="4">
    <source>
        <dbReference type="EMBL" id="MEQ2245708.1"/>
    </source>
</evidence>
<evidence type="ECO:0000259" key="3">
    <source>
        <dbReference type="PROSITE" id="PS50011"/>
    </source>
</evidence>
<keyword evidence="2" id="KW-0067">ATP-binding</keyword>
<dbReference type="EMBL" id="JAHRIQ010074141">
    <property type="protein sequence ID" value="MEQ2245708.1"/>
    <property type="molecule type" value="Genomic_DNA"/>
</dbReference>